<protein>
    <submittedName>
        <fullName evidence="1">Polyketide cyclase</fullName>
    </submittedName>
</protein>
<dbReference type="EMBL" id="JALN02000001">
    <property type="protein sequence ID" value="KDE97445.1"/>
    <property type="molecule type" value="Genomic_DNA"/>
</dbReference>
<sequence length="137" mass="15061">MTDDTANESRHISAWINRPALDVYRYASDPAHLPQWAAGLATSELTQVGDTWVAQSPMGEITIEFTPANDLGVLDHVVNLPSGEPVFNPLRVVPAGDQWCEVVFTLRRRPEMSDDDYAADATAVAADLATLKRVLER</sequence>
<dbReference type="SUPFAM" id="SSF55961">
    <property type="entry name" value="Bet v1-like"/>
    <property type="match status" value="1"/>
</dbReference>
<dbReference type="STRING" id="1440774.Y900_000495"/>
<dbReference type="Pfam" id="PF10604">
    <property type="entry name" value="Polyketide_cyc2"/>
    <property type="match status" value="1"/>
</dbReference>
<dbReference type="eggNOG" id="COG5637">
    <property type="taxonomic scope" value="Bacteria"/>
</dbReference>
<proteinExistence type="predicted"/>
<name>A0A064CAS7_9MYCO</name>
<dbReference type="Proteomes" id="UP000022835">
    <property type="component" value="Unassembled WGS sequence"/>
</dbReference>
<dbReference type="AlphaFoldDB" id="A0A064CAS7"/>
<evidence type="ECO:0000313" key="2">
    <source>
        <dbReference type="Proteomes" id="UP000022835"/>
    </source>
</evidence>
<dbReference type="OrthoDB" id="880456at2"/>
<dbReference type="InterPro" id="IPR019587">
    <property type="entry name" value="Polyketide_cyclase/dehydratase"/>
</dbReference>
<keyword evidence="2" id="KW-1185">Reference proteome</keyword>
<dbReference type="RefSeq" id="WP_036337753.1">
    <property type="nucleotide sequence ID" value="NZ_JALN02000001.1"/>
</dbReference>
<accession>A0A064CAS7</accession>
<comment type="caution">
    <text evidence="1">The sequence shown here is derived from an EMBL/GenBank/DDBJ whole genome shotgun (WGS) entry which is preliminary data.</text>
</comment>
<gene>
    <name evidence="1" type="ORF">Y900_000495</name>
</gene>
<evidence type="ECO:0000313" key="1">
    <source>
        <dbReference type="EMBL" id="KDE97445.1"/>
    </source>
</evidence>
<dbReference type="InterPro" id="IPR023393">
    <property type="entry name" value="START-like_dom_sf"/>
</dbReference>
<organism evidence="1 2">
    <name type="scientific">Mycolicibacterium aromaticivorans JS19b1 = JCM 16368</name>
    <dbReference type="NCBI Taxonomy" id="1440774"/>
    <lineage>
        <taxon>Bacteria</taxon>
        <taxon>Bacillati</taxon>
        <taxon>Actinomycetota</taxon>
        <taxon>Actinomycetes</taxon>
        <taxon>Mycobacteriales</taxon>
        <taxon>Mycobacteriaceae</taxon>
        <taxon>Mycolicibacterium</taxon>
    </lineage>
</organism>
<reference evidence="1" key="1">
    <citation type="submission" date="2014-05" db="EMBL/GenBank/DDBJ databases">
        <title>Genome sequence of Mycobacterium aromaticivorans strain JS19b1T (= DSM 45407T).</title>
        <authorList>
            <person name="Kwak Y."/>
            <person name="Park G.-S."/>
            <person name="Li Q.X."/>
            <person name="Lee S.-E."/>
            <person name="Shin J.-H."/>
        </authorList>
    </citation>
    <scope>NUCLEOTIDE SEQUENCE [LARGE SCALE GENOMIC DNA]</scope>
    <source>
        <strain evidence="1">JS19b1</strain>
    </source>
</reference>
<dbReference type="Gene3D" id="3.30.530.20">
    <property type="match status" value="1"/>
</dbReference>